<dbReference type="STRING" id="37546.A0A1B0FFI5"/>
<feature type="domain" description="PiggyBac transposable element-derived protein" evidence="2">
    <location>
        <begin position="103"/>
        <end position="447"/>
    </location>
</feature>
<organism evidence="3 4">
    <name type="scientific">Glossina morsitans morsitans</name>
    <name type="common">Savannah tsetse fly</name>
    <dbReference type="NCBI Taxonomy" id="37546"/>
    <lineage>
        <taxon>Eukaryota</taxon>
        <taxon>Metazoa</taxon>
        <taxon>Ecdysozoa</taxon>
        <taxon>Arthropoda</taxon>
        <taxon>Hexapoda</taxon>
        <taxon>Insecta</taxon>
        <taxon>Pterygota</taxon>
        <taxon>Neoptera</taxon>
        <taxon>Endopterygota</taxon>
        <taxon>Diptera</taxon>
        <taxon>Brachycera</taxon>
        <taxon>Muscomorpha</taxon>
        <taxon>Hippoboscoidea</taxon>
        <taxon>Glossinidae</taxon>
        <taxon>Glossina</taxon>
    </lineage>
</organism>
<evidence type="ECO:0000256" key="1">
    <source>
        <dbReference type="SAM" id="MobiDB-lite"/>
    </source>
</evidence>
<dbReference type="EMBL" id="CCAG010009903">
    <property type="status" value="NOT_ANNOTATED_CDS"/>
    <property type="molecule type" value="Genomic_DNA"/>
</dbReference>
<dbReference type="Proteomes" id="UP000092444">
    <property type="component" value="Unassembled WGS sequence"/>
</dbReference>
<evidence type="ECO:0000313" key="4">
    <source>
        <dbReference type="Proteomes" id="UP000092444"/>
    </source>
</evidence>
<evidence type="ECO:0000313" key="3">
    <source>
        <dbReference type="EnsemblMetazoa" id="GMOY002413-PA"/>
    </source>
</evidence>
<evidence type="ECO:0000259" key="2">
    <source>
        <dbReference type="Pfam" id="PF13843"/>
    </source>
</evidence>
<dbReference type="PANTHER" id="PTHR46599:SF3">
    <property type="entry name" value="PIGGYBAC TRANSPOSABLE ELEMENT-DERIVED PROTEIN 4"/>
    <property type="match status" value="1"/>
</dbReference>
<dbReference type="AlphaFoldDB" id="A0A1B0FFI5"/>
<sequence>MPRRKLSNCDGSQEKCGTIADSDSTDSFQYDSEDSDIIVPVTKRPRRLIIEDDSDDEDSTYQQLPAQWFWEEKNNKPKIWKYTQTPGITAAIQDQLGGSKRELDFFNIIFDNVFWDNIVQETNRYAEKIKSHTHTKRIIDETWMPVDRNEIKIYFALCIIMAQVKKPKIQMNWSKRAIIETPIFRKCMPLRRFLQITRFLHFANNDTADNSDKLRKVTPVINYFNEKFKDVYVMEENIAIDESLMKFKGRMSSKQFNPSKRARFGIKFYKLCESSSGYCYNFKIYSGNDKTSLEYSASETVVMELLQSVLDKGHNLYIDNWYSSPKLFLTLVRNGTNVLGTVRCNRKNMPGDFGKAKLKKGDCIIRSCNGILAVKWKDRRDVHMLSTKHESAEMIAQNGSHLSPILKPKCVIDYNMGMIGIDRQDQVLASFPIMRKFMKGYRKIFFTCAIWPF</sequence>
<name>A0A1B0FFI5_GLOMM</name>
<dbReference type="InterPro" id="IPR029526">
    <property type="entry name" value="PGBD"/>
</dbReference>
<feature type="compositionally biased region" description="Polar residues" evidence="1">
    <location>
        <begin position="21"/>
        <end position="30"/>
    </location>
</feature>
<dbReference type="Pfam" id="PF13843">
    <property type="entry name" value="DDE_Tnp_1_7"/>
    <property type="match status" value="1"/>
</dbReference>
<keyword evidence="4" id="KW-1185">Reference proteome</keyword>
<dbReference type="VEuPathDB" id="VectorBase:GMOY002413"/>
<dbReference type="EnsemblMetazoa" id="GMOY002413-RA">
    <property type="protein sequence ID" value="GMOY002413-PA"/>
    <property type="gene ID" value="GMOY002413"/>
</dbReference>
<reference evidence="3" key="1">
    <citation type="submission" date="2020-05" db="UniProtKB">
        <authorList>
            <consortium name="EnsemblMetazoa"/>
        </authorList>
    </citation>
    <scope>IDENTIFICATION</scope>
    <source>
        <strain evidence="3">Yale</strain>
    </source>
</reference>
<dbReference type="PANTHER" id="PTHR46599">
    <property type="entry name" value="PIGGYBAC TRANSPOSABLE ELEMENT-DERIVED PROTEIN 4"/>
    <property type="match status" value="1"/>
</dbReference>
<accession>A0A1B0FFI5</accession>
<feature type="region of interest" description="Disordered" evidence="1">
    <location>
        <begin position="1"/>
        <end position="31"/>
    </location>
</feature>
<protein>
    <recommendedName>
        <fullName evidence="2">PiggyBac transposable element-derived protein domain-containing protein</fullName>
    </recommendedName>
</protein>
<proteinExistence type="predicted"/>
<dbReference type="PhylomeDB" id="A0A1B0FFI5"/>